<proteinExistence type="predicted"/>
<dbReference type="EMBL" id="WOYG01000001">
    <property type="protein sequence ID" value="NLV09714.1"/>
    <property type="molecule type" value="Genomic_DNA"/>
</dbReference>
<dbReference type="OrthoDB" id="222566at2157"/>
<dbReference type="Pfam" id="PF07705">
    <property type="entry name" value="CARDB"/>
    <property type="match status" value="1"/>
</dbReference>
<dbReference type="Proteomes" id="UP000608662">
    <property type="component" value="Unassembled WGS sequence"/>
</dbReference>
<protein>
    <recommendedName>
        <fullName evidence="3">CARDB domain-containing protein</fullName>
    </recommendedName>
</protein>
<feature type="domain" description="CARDB" evidence="3">
    <location>
        <begin position="278"/>
        <end position="353"/>
    </location>
</feature>
<organism evidence="4 5">
    <name type="scientific">Halomicrobium mukohataei</name>
    <dbReference type="NCBI Taxonomy" id="57705"/>
    <lineage>
        <taxon>Archaea</taxon>
        <taxon>Methanobacteriati</taxon>
        <taxon>Methanobacteriota</taxon>
        <taxon>Stenosarchaea group</taxon>
        <taxon>Halobacteria</taxon>
        <taxon>Halobacteriales</taxon>
        <taxon>Haloarculaceae</taxon>
        <taxon>Halomicrobium</taxon>
    </lineage>
</organism>
<reference evidence="4" key="1">
    <citation type="submission" date="2019-12" db="EMBL/GenBank/DDBJ databases">
        <title>Whole-genome sequence of Halomicrobium mukohataei pws1.</title>
        <authorList>
            <person name="Verma D.K."/>
            <person name="Gopal K."/>
            <person name="Prasad E.S."/>
        </authorList>
    </citation>
    <scope>NUCLEOTIDE SEQUENCE</scope>
    <source>
        <strain evidence="4">Pws1</strain>
    </source>
</reference>
<evidence type="ECO:0000313" key="5">
    <source>
        <dbReference type="Proteomes" id="UP000608662"/>
    </source>
</evidence>
<keyword evidence="2" id="KW-0812">Transmembrane</keyword>
<feature type="compositionally biased region" description="Low complexity" evidence="1">
    <location>
        <begin position="180"/>
        <end position="213"/>
    </location>
</feature>
<feature type="compositionally biased region" description="Gly residues" evidence="1">
    <location>
        <begin position="153"/>
        <end position="179"/>
    </location>
</feature>
<sequence>MARKRLLVAAFTCLALGAVVATGAFTTGDEAVRGVYLDPADTANGEQYAEIGPDGQLRVEISNLNPDSRTVVDDVFVLGTDLAEASVWIEDDRSAVDFYRMDTGASVEDETDPVTLTDGESVRIGFVVESGTPGIVMESITLRGAIPDETSEGGTGGGDTGGGTGGGDTGGGTGGGDTGGPPAATETPTDTPTPTETPGDNATDTATTTDTAGSGTGGGTGGGSTGGSTGGGTTGDTATPTDDGTATPGTATPTPTQTEVGGGGQPTDASTAGIEVVGLTTDPESPTVGETVTVTATVENRGTDTATRTIEIRGGGGAIASETVTLEPGERTTVSGTVTFDAPGSYEIQGQNESVTVTVDEQSQSPLEIGGFAPALLGGLVLLAAGLVLFVLWRSDDADFVVVLADESPPTLELVGDGSATVSETDDERTILGYDVPDGETVTLDPAFTIRNTAASAASVRVVAVDEEGAPVTDGVTVQSADGDDVTEFPDDDTSPNAIPAGGSLAVRLVLEADAVEEIATLRVETADSETAPSFHL</sequence>
<dbReference type="InterPro" id="IPR011635">
    <property type="entry name" value="CARDB"/>
</dbReference>
<gene>
    <name evidence="4" type="ORF">GOC74_07200</name>
</gene>
<dbReference type="AlphaFoldDB" id="A0A847UE79"/>
<feature type="compositionally biased region" description="Gly residues" evidence="1">
    <location>
        <begin position="214"/>
        <end position="234"/>
    </location>
</feature>
<evidence type="ECO:0000313" key="4">
    <source>
        <dbReference type="EMBL" id="NLV09714.1"/>
    </source>
</evidence>
<accession>A0A847UE79</accession>
<feature type="transmembrane region" description="Helical" evidence="2">
    <location>
        <begin position="372"/>
        <end position="393"/>
    </location>
</feature>
<evidence type="ECO:0000256" key="1">
    <source>
        <dbReference type="SAM" id="MobiDB-lite"/>
    </source>
</evidence>
<feature type="region of interest" description="Disordered" evidence="1">
    <location>
        <begin position="144"/>
        <end position="270"/>
    </location>
</feature>
<dbReference type="Gene3D" id="2.60.40.10">
    <property type="entry name" value="Immunoglobulins"/>
    <property type="match status" value="1"/>
</dbReference>
<comment type="caution">
    <text evidence="4">The sequence shown here is derived from an EMBL/GenBank/DDBJ whole genome shotgun (WGS) entry which is preliminary data.</text>
</comment>
<keyword evidence="2" id="KW-1133">Transmembrane helix</keyword>
<keyword evidence="2" id="KW-0472">Membrane</keyword>
<dbReference type="RefSeq" id="WP_170093519.1">
    <property type="nucleotide sequence ID" value="NZ_WOYG01000001.1"/>
</dbReference>
<feature type="compositionally biased region" description="Low complexity" evidence="1">
    <location>
        <begin position="235"/>
        <end position="256"/>
    </location>
</feature>
<dbReference type="InterPro" id="IPR013783">
    <property type="entry name" value="Ig-like_fold"/>
</dbReference>
<name>A0A847UE79_9EURY</name>
<evidence type="ECO:0000259" key="3">
    <source>
        <dbReference type="Pfam" id="PF07705"/>
    </source>
</evidence>
<evidence type="ECO:0000256" key="2">
    <source>
        <dbReference type="SAM" id="Phobius"/>
    </source>
</evidence>